<keyword evidence="1" id="KW-0805">Transcription regulation</keyword>
<reference evidence="6" key="1">
    <citation type="journal article" date="2014" name="Int. J. Syst. Evol. Microbiol.">
        <title>Complete genome of a new Firmicutes species belonging to the dominant human colonic microbiota ('Ruminococcus bicirculans') reveals two chromosomes and a selective capacity to utilize plant glucans.</title>
        <authorList>
            <consortium name="NISC Comparative Sequencing Program"/>
            <person name="Wegmann U."/>
            <person name="Louis P."/>
            <person name="Goesmann A."/>
            <person name="Henrissat B."/>
            <person name="Duncan S.H."/>
            <person name="Flint H.J."/>
        </authorList>
    </citation>
    <scope>NUCLEOTIDE SEQUENCE</scope>
    <source>
        <strain evidence="6">NBRC 103408</strain>
    </source>
</reference>
<reference evidence="6" key="2">
    <citation type="submission" date="2023-01" db="EMBL/GenBank/DDBJ databases">
        <title>Draft genome sequence of Sneathiella chinensis strain NBRC 103408.</title>
        <authorList>
            <person name="Sun Q."/>
            <person name="Mori K."/>
        </authorList>
    </citation>
    <scope>NUCLEOTIDE SEQUENCE</scope>
    <source>
        <strain evidence="6">NBRC 103408</strain>
    </source>
</reference>
<evidence type="ECO:0000256" key="2">
    <source>
        <dbReference type="ARBA" id="ARBA00023125"/>
    </source>
</evidence>
<evidence type="ECO:0000313" key="6">
    <source>
        <dbReference type="EMBL" id="GLQ07890.1"/>
    </source>
</evidence>
<protein>
    <submittedName>
        <fullName evidence="6">AsnC family transcriptional regulator</fullName>
    </submittedName>
</protein>
<organism evidence="6 7">
    <name type="scientific">Sneathiella chinensis</name>
    <dbReference type="NCBI Taxonomy" id="349750"/>
    <lineage>
        <taxon>Bacteria</taxon>
        <taxon>Pseudomonadati</taxon>
        <taxon>Pseudomonadota</taxon>
        <taxon>Alphaproteobacteria</taxon>
        <taxon>Sneathiellales</taxon>
        <taxon>Sneathiellaceae</taxon>
        <taxon>Sneathiella</taxon>
    </lineage>
</organism>
<dbReference type="InterPro" id="IPR000485">
    <property type="entry name" value="AsnC-type_HTH_dom"/>
</dbReference>
<dbReference type="InterPro" id="IPR019888">
    <property type="entry name" value="Tscrpt_reg_AsnC-like"/>
</dbReference>
<dbReference type="Gene3D" id="3.30.70.920">
    <property type="match status" value="1"/>
</dbReference>
<evidence type="ECO:0000256" key="4">
    <source>
        <dbReference type="ARBA" id="ARBA00023163"/>
    </source>
</evidence>
<dbReference type="SUPFAM" id="SSF54909">
    <property type="entry name" value="Dimeric alpha+beta barrel"/>
    <property type="match status" value="1"/>
</dbReference>
<dbReference type="Pfam" id="PF01037">
    <property type="entry name" value="AsnC_trans_reg"/>
    <property type="match status" value="1"/>
</dbReference>
<dbReference type="InterPro" id="IPR036390">
    <property type="entry name" value="WH_DNA-bd_sf"/>
</dbReference>
<dbReference type="InterPro" id="IPR019887">
    <property type="entry name" value="Tscrpt_reg_AsnC/Lrp_C"/>
</dbReference>
<gene>
    <name evidence="6" type="ORF">GCM10007924_31120</name>
</gene>
<dbReference type="InterPro" id="IPR036388">
    <property type="entry name" value="WH-like_DNA-bd_sf"/>
</dbReference>
<dbReference type="InterPro" id="IPR019885">
    <property type="entry name" value="Tscrpt_reg_HTH_AsnC-type_CS"/>
</dbReference>
<keyword evidence="2" id="KW-0238">DNA-binding</keyword>
<dbReference type="EMBL" id="BSNF01000010">
    <property type="protein sequence ID" value="GLQ07890.1"/>
    <property type="molecule type" value="Genomic_DNA"/>
</dbReference>
<feature type="domain" description="HTH asnC-type" evidence="5">
    <location>
        <begin position="1"/>
        <end position="64"/>
    </location>
</feature>
<dbReference type="CDD" id="cd00090">
    <property type="entry name" value="HTH_ARSR"/>
    <property type="match status" value="1"/>
</dbReference>
<dbReference type="PANTHER" id="PTHR30154:SF0">
    <property type="entry name" value="LEUCINE-RESPONSIVE REGULATORY PROTEIN"/>
    <property type="match status" value="1"/>
</dbReference>
<keyword evidence="4" id="KW-0804">Transcription</keyword>
<comment type="caution">
    <text evidence="6">The sequence shown here is derived from an EMBL/GenBank/DDBJ whole genome shotgun (WGS) entry which is preliminary data.</text>
</comment>
<sequence>MDKIDKKILKELQTDGRITMTELSNRVGLSKTPCIERVRRLEASGVIQGYGAYLDPTRLEAGHIAFVQVTLKDTTTSALQEFNQAVKRVPQIQACHMIAGNFDYLLKVRTRDVAEYRQFLGTTIAQLPQVQHTSTFIVMEAVSDRLTFSIPD</sequence>
<evidence type="ECO:0000259" key="5">
    <source>
        <dbReference type="PROSITE" id="PS50956"/>
    </source>
</evidence>
<evidence type="ECO:0000256" key="3">
    <source>
        <dbReference type="ARBA" id="ARBA00023159"/>
    </source>
</evidence>
<dbReference type="Gene3D" id="1.10.10.10">
    <property type="entry name" value="Winged helix-like DNA-binding domain superfamily/Winged helix DNA-binding domain"/>
    <property type="match status" value="1"/>
</dbReference>
<proteinExistence type="predicted"/>
<evidence type="ECO:0000256" key="1">
    <source>
        <dbReference type="ARBA" id="ARBA00023015"/>
    </source>
</evidence>
<name>A0ABQ5U6W1_9PROT</name>
<dbReference type="PANTHER" id="PTHR30154">
    <property type="entry name" value="LEUCINE-RESPONSIVE REGULATORY PROTEIN"/>
    <property type="match status" value="1"/>
</dbReference>
<dbReference type="PRINTS" id="PR00033">
    <property type="entry name" value="HTHASNC"/>
</dbReference>
<accession>A0ABQ5U6W1</accession>
<dbReference type="InterPro" id="IPR011008">
    <property type="entry name" value="Dimeric_a/b-barrel"/>
</dbReference>
<dbReference type="Proteomes" id="UP001161409">
    <property type="component" value="Unassembled WGS sequence"/>
</dbReference>
<dbReference type="PROSITE" id="PS50956">
    <property type="entry name" value="HTH_ASNC_2"/>
    <property type="match status" value="1"/>
</dbReference>
<dbReference type="PROSITE" id="PS00519">
    <property type="entry name" value="HTH_ASNC_1"/>
    <property type="match status" value="1"/>
</dbReference>
<dbReference type="SUPFAM" id="SSF46785">
    <property type="entry name" value="Winged helix' DNA-binding domain"/>
    <property type="match status" value="1"/>
</dbReference>
<dbReference type="InterPro" id="IPR011991">
    <property type="entry name" value="ArsR-like_HTH"/>
</dbReference>
<dbReference type="SMART" id="SM00344">
    <property type="entry name" value="HTH_ASNC"/>
    <property type="match status" value="1"/>
</dbReference>
<dbReference type="Pfam" id="PF13412">
    <property type="entry name" value="HTH_24"/>
    <property type="match status" value="1"/>
</dbReference>
<dbReference type="RefSeq" id="WP_169561981.1">
    <property type="nucleotide sequence ID" value="NZ_BSNF01000010.1"/>
</dbReference>
<keyword evidence="7" id="KW-1185">Reference proteome</keyword>
<evidence type="ECO:0000313" key="7">
    <source>
        <dbReference type="Proteomes" id="UP001161409"/>
    </source>
</evidence>
<keyword evidence="3" id="KW-0010">Activator</keyword>